<feature type="compositionally biased region" description="Low complexity" evidence="2">
    <location>
        <begin position="463"/>
        <end position="496"/>
    </location>
</feature>
<feature type="region of interest" description="Disordered" evidence="2">
    <location>
        <begin position="31"/>
        <end position="77"/>
    </location>
</feature>
<evidence type="ECO:0000256" key="1">
    <source>
        <dbReference type="ARBA" id="ARBA00022723"/>
    </source>
</evidence>
<feature type="region of interest" description="Disordered" evidence="2">
    <location>
        <begin position="462"/>
        <end position="507"/>
    </location>
</feature>
<comment type="caution">
    <text evidence="6">The sequence shown here is derived from an EMBL/GenBank/DDBJ whole genome shotgun (WGS) entry which is preliminary data.</text>
</comment>
<gene>
    <name evidence="6" type="ORF">EDD38_3371</name>
</gene>
<proteinExistence type="predicted"/>
<keyword evidence="3" id="KW-0812">Transmembrane</keyword>
<evidence type="ECO:0000256" key="3">
    <source>
        <dbReference type="SAM" id="Phobius"/>
    </source>
</evidence>
<evidence type="ECO:0000256" key="4">
    <source>
        <dbReference type="SAM" id="SignalP"/>
    </source>
</evidence>
<dbReference type="Pfam" id="PF13243">
    <property type="entry name" value="SQHop_cyclase_C"/>
    <property type="match status" value="1"/>
</dbReference>
<dbReference type="InterPro" id="IPR008930">
    <property type="entry name" value="Terpenoid_cyclase/PrenylTrfase"/>
</dbReference>
<keyword evidence="1" id="KW-0479">Metal-binding</keyword>
<organism evidence="6 7">
    <name type="scientific">Kitasatospora cineracea</name>
    <dbReference type="NCBI Taxonomy" id="88074"/>
    <lineage>
        <taxon>Bacteria</taxon>
        <taxon>Bacillati</taxon>
        <taxon>Actinomycetota</taxon>
        <taxon>Actinomycetes</taxon>
        <taxon>Kitasatosporales</taxon>
        <taxon>Streptomycetaceae</taxon>
        <taxon>Kitasatospora</taxon>
    </lineage>
</organism>
<dbReference type="GO" id="GO:0046872">
    <property type="term" value="F:metal ion binding"/>
    <property type="evidence" value="ECO:0007669"/>
    <property type="project" value="UniProtKB-KW"/>
</dbReference>
<feature type="chain" id="PRO_5018282263" evidence="4">
    <location>
        <begin position="28"/>
        <end position="507"/>
    </location>
</feature>
<evidence type="ECO:0000259" key="5">
    <source>
        <dbReference type="Pfam" id="PF13243"/>
    </source>
</evidence>
<keyword evidence="4" id="KW-0732">Signal</keyword>
<dbReference type="EMBL" id="RKQG01000001">
    <property type="protein sequence ID" value="RPE35025.1"/>
    <property type="molecule type" value="Genomic_DNA"/>
</dbReference>
<feature type="domain" description="Squalene cyclase C-terminal" evidence="5">
    <location>
        <begin position="86"/>
        <end position="177"/>
    </location>
</feature>
<feature type="region of interest" description="Disordered" evidence="2">
    <location>
        <begin position="401"/>
        <end position="429"/>
    </location>
</feature>
<keyword evidence="3" id="KW-1133">Transmembrane helix</keyword>
<dbReference type="InterPro" id="IPR032696">
    <property type="entry name" value="SQ_cyclase_C"/>
</dbReference>
<keyword evidence="7" id="KW-1185">Reference proteome</keyword>
<evidence type="ECO:0000256" key="2">
    <source>
        <dbReference type="SAM" id="MobiDB-lite"/>
    </source>
</evidence>
<name>A0A3N4RW80_9ACTN</name>
<feature type="compositionally biased region" description="Low complexity" evidence="2">
    <location>
        <begin position="31"/>
        <end position="71"/>
    </location>
</feature>
<dbReference type="CDD" id="cd00688">
    <property type="entry name" value="ISOPREN_C2_like"/>
    <property type="match status" value="1"/>
</dbReference>
<protein>
    <submittedName>
        <fullName evidence="6">Squalene-hopene cyclase-like protein</fullName>
    </submittedName>
</protein>
<dbReference type="AlphaFoldDB" id="A0A3N4RW80"/>
<accession>A0A3N4RW80</accession>
<keyword evidence="3" id="KW-0472">Membrane</keyword>
<feature type="signal peptide" evidence="4">
    <location>
        <begin position="1"/>
        <end position="27"/>
    </location>
</feature>
<dbReference type="SUPFAM" id="SSF48239">
    <property type="entry name" value="Terpenoid cyclases/Protein prenyltransferases"/>
    <property type="match status" value="1"/>
</dbReference>
<sequence>MLTAARLGAAALTGALLAGTAAAPALADTATPAAPSAAPSTAPASAPSADPSAAAASGSATPSGSPSTSSGVPAGLYGKGDPQYDGVWRQSLALIALQQEKVEPADAAVQWLLDQQCEDGGWPSYRAAGTPCTPATEDTNATSLAVQALTALGGHQQPVTRATDWLRAHQNPDGSWAYNPGSPGDANSTAVVLNGLLAVGLDPAGVAVDGHTGWDGLATFQLGCATPADQRGAFLYQPAAGVPAAPDTIASAQSLLAAAGGHLPVTATDRKDGPPKAPACDGAQTPGPLAHADSAEADAAWLTGRLAADGQRLLAKTPGADTATPDYNSTAWTVLGLVAAGHPAEAVEAADWLAGNAYPWAAQGKNGTDPAATATLVLTARAAKLDPYNFGGANLVQLLADSGPKPKTGPAGGDPQATRAPGSAITEPDENSGFSAGWLIGVGLLVGVGAGLLLSLNRRHKNAAPAPAPETGAETGAGTSNTGTSDTGTSDTGTSDTDADGRPEQDR</sequence>
<evidence type="ECO:0000313" key="6">
    <source>
        <dbReference type="EMBL" id="RPE35025.1"/>
    </source>
</evidence>
<dbReference type="Gene3D" id="1.50.10.20">
    <property type="match status" value="1"/>
</dbReference>
<reference evidence="6 7" key="1">
    <citation type="submission" date="2018-11" db="EMBL/GenBank/DDBJ databases">
        <title>Sequencing the genomes of 1000 actinobacteria strains.</title>
        <authorList>
            <person name="Klenk H.-P."/>
        </authorList>
    </citation>
    <scope>NUCLEOTIDE SEQUENCE [LARGE SCALE GENOMIC DNA]</scope>
    <source>
        <strain evidence="6 7">DSM 44781</strain>
    </source>
</reference>
<dbReference type="Proteomes" id="UP000266906">
    <property type="component" value="Unassembled WGS sequence"/>
</dbReference>
<dbReference type="RefSeq" id="WP_123818655.1">
    <property type="nucleotide sequence ID" value="NZ_RKQG01000001.1"/>
</dbReference>
<evidence type="ECO:0000313" key="7">
    <source>
        <dbReference type="Proteomes" id="UP000266906"/>
    </source>
</evidence>
<feature type="transmembrane region" description="Helical" evidence="3">
    <location>
        <begin position="436"/>
        <end position="456"/>
    </location>
</feature>